<dbReference type="AlphaFoldDB" id="A0A1Z5JD62"/>
<reference evidence="2 3" key="1">
    <citation type="journal article" date="2015" name="Plant Cell">
        <title>Oil accumulation by the oleaginous diatom Fistulifera solaris as revealed by the genome and transcriptome.</title>
        <authorList>
            <person name="Tanaka T."/>
            <person name="Maeda Y."/>
            <person name="Veluchamy A."/>
            <person name="Tanaka M."/>
            <person name="Abida H."/>
            <person name="Marechal E."/>
            <person name="Bowler C."/>
            <person name="Muto M."/>
            <person name="Sunaga Y."/>
            <person name="Tanaka M."/>
            <person name="Yoshino T."/>
            <person name="Taniguchi T."/>
            <person name="Fukuda Y."/>
            <person name="Nemoto M."/>
            <person name="Matsumoto M."/>
            <person name="Wong P.S."/>
            <person name="Aburatani S."/>
            <person name="Fujibuchi W."/>
        </authorList>
    </citation>
    <scope>NUCLEOTIDE SEQUENCE [LARGE SCALE GENOMIC DNA]</scope>
    <source>
        <strain evidence="2 3">JPCC DA0580</strain>
    </source>
</reference>
<dbReference type="Proteomes" id="UP000198406">
    <property type="component" value="Unassembled WGS sequence"/>
</dbReference>
<evidence type="ECO:0000256" key="1">
    <source>
        <dbReference type="SAM" id="MobiDB-lite"/>
    </source>
</evidence>
<organism evidence="2 3">
    <name type="scientific">Fistulifera solaris</name>
    <name type="common">Oleaginous diatom</name>
    <dbReference type="NCBI Taxonomy" id="1519565"/>
    <lineage>
        <taxon>Eukaryota</taxon>
        <taxon>Sar</taxon>
        <taxon>Stramenopiles</taxon>
        <taxon>Ochrophyta</taxon>
        <taxon>Bacillariophyta</taxon>
        <taxon>Bacillariophyceae</taxon>
        <taxon>Bacillariophycidae</taxon>
        <taxon>Naviculales</taxon>
        <taxon>Naviculaceae</taxon>
        <taxon>Fistulifera</taxon>
    </lineage>
</organism>
<proteinExistence type="predicted"/>
<dbReference type="InParanoid" id="A0A1Z5JD62"/>
<dbReference type="EMBL" id="BDSP01000044">
    <property type="protein sequence ID" value="GAX11708.1"/>
    <property type="molecule type" value="Genomic_DNA"/>
</dbReference>
<gene>
    <name evidence="2" type="ORF">FisN_7Lh078</name>
</gene>
<feature type="region of interest" description="Disordered" evidence="1">
    <location>
        <begin position="63"/>
        <end position="91"/>
    </location>
</feature>
<evidence type="ECO:0000313" key="3">
    <source>
        <dbReference type="Proteomes" id="UP000198406"/>
    </source>
</evidence>
<protein>
    <submittedName>
        <fullName evidence="2">Uncharacterized protein</fullName>
    </submittedName>
</protein>
<keyword evidence="3" id="KW-1185">Reference proteome</keyword>
<comment type="caution">
    <text evidence="2">The sequence shown here is derived from an EMBL/GenBank/DDBJ whole genome shotgun (WGS) entry which is preliminary data.</text>
</comment>
<evidence type="ECO:0000313" key="2">
    <source>
        <dbReference type="EMBL" id="GAX11708.1"/>
    </source>
</evidence>
<accession>A0A1Z5JD62</accession>
<sequence length="158" mass="16895">MEVESRCDASSEDTAFGSDGPVILYEFIGLDVLGECDNTDGYGSDSSYCSYCNDSVKLSKVPKKVVQQRERRRSSMNGGVRYSASATGEMPRSASVDEMMRWLNMGSDNINVQSNFSLAVTKLTPLKSFDGSGGQLTRSFSNEVLSSQAVAGGAGRAA</sequence>
<name>A0A1Z5JD62_FISSO</name>